<name>A0A0H2S005_9AGAM</name>
<dbReference type="InParanoid" id="A0A0H2S005"/>
<organism evidence="2 3">
    <name type="scientific">Schizopora paradoxa</name>
    <dbReference type="NCBI Taxonomy" id="27342"/>
    <lineage>
        <taxon>Eukaryota</taxon>
        <taxon>Fungi</taxon>
        <taxon>Dikarya</taxon>
        <taxon>Basidiomycota</taxon>
        <taxon>Agaricomycotina</taxon>
        <taxon>Agaricomycetes</taxon>
        <taxon>Hymenochaetales</taxon>
        <taxon>Schizoporaceae</taxon>
        <taxon>Schizopora</taxon>
    </lineage>
</organism>
<feature type="compositionally biased region" description="Gly residues" evidence="1">
    <location>
        <begin position="112"/>
        <end position="121"/>
    </location>
</feature>
<dbReference type="Proteomes" id="UP000053477">
    <property type="component" value="Unassembled WGS sequence"/>
</dbReference>
<evidence type="ECO:0000313" key="2">
    <source>
        <dbReference type="EMBL" id="KLO10356.1"/>
    </source>
</evidence>
<dbReference type="AlphaFoldDB" id="A0A0H2S005"/>
<proteinExistence type="predicted"/>
<keyword evidence="3" id="KW-1185">Reference proteome</keyword>
<evidence type="ECO:0000313" key="3">
    <source>
        <dbReference type="Proteomes" id="UP000053477"/>
    </source>
</evidence>
<gene>
    <name evidence="2" type="ORF">SCHPADRAFT_522044</name>
</gene>
<evidence type="ECO:0000256" key="1">
    <source>
        <dbReference type="SAM" id="MobiDB-lite"/>
    </source>
</evidence>
<protein>
    <submittedName>
        <fullName evidence="2">Uncharacterized protein</fullName>
    </submittedName>
</protein>
<accession>A0A0H2S005</accession>
<feature type="region of interest" description="Disordered" evidence="1">
    <location>
        <begin position="30"/>
        <end position="174"/>
    </location>
</feature>
<sequence length="174" mass="18634">MLSFAADFIVEIWQELKFFFDYIRNKPGTHSRHFGSRTTDKTGIDGGAGYTDNGYGRDSSSRSGVSHPYLSQPYDGVEPNTASPSTGLPMYSSNGGGANLKVYPGAPSAVRGGSGRGGGGAPDDEYADNIHLTAYRNPYELEREPVSPISSGRPSDVDETRGLYPADPLRTTGF</sequence>
<dbReference type="EMBL" id="KQ086028">
    <property type="protein sequence ID" value="KLO10356.1"/>
    <property type="molecule type" value="Genomic_DNA"/>
</dbReference>
<reference evidence="2 3" key="1">
    <citation type="submission" date="2015-04" db="EMBL/GenBank/DDBJ databases">
        <title>Complete genome sequence of Schizopora paradoxa KUC8140, a cosmopolitan wood degrader in East Asia.</title>
        <authorList>
            <consortium name="DOE Joint Genome Institute"/>
            <person name="Min B."/>
            <person name="Park H."/>
            <person name="Jang Y."/>
            <person name="Kim J.-J."/>
            <person name="Kim K.H."/>
            <person name="Pangilinan J."/>
            <person name="Lipzen A."/>
            <person name="Riley R."/>
            <person name="Grigoriev I.V."/>
            <person name="Spatafora J.W."/>
            <person name="Choi I.-G."/>
        </authorList>
    </citation>
    <scope>NUCLEOTIDE SEQUENCE [LARGE SCALE GENOMIC DNA]</scope>
    <source>
        <strain evidence="2 3">KUC8140</strain>
    </source>
</reference>